<proteinExistence type="predicted"/>
<keyword evidence="3" id="KW-1185">Reference proteome</keyword>
<dbReference type="EMBL" id="JACHOO010000002">
    <property type="protein sequence ID" value="MBB5752361.1"/>
    <property type="molecule type" value="Genomic_DNA"/>
</dbReference>
<evidence type="ECO:0000313" key="2">
    <source>
        <dbReference type="EMBL" id="MBB5752361.1"/>
    </source>
</evidence>
<dbReference type="AlphaFoldDB" id="A0A7W9CVM2"/>
<dbReference type="Proteomes" id="UP000523821">
    <property type="component" value="Unassembled WGS sequence"/>
</dbReference>
<feature type="transmembrane region" description="Helical" evidence="1">
    <location>
        <begin position="93"/>
        <end position="112"/>
    </location>
</feature>
<comment type="caution">
    <text evidence="2">The sequence shown here is derived from an EMBL/GenBank/DDBJ whole genome shotgun (WGS) entry which is preliminary data.</text>
</comment>
<reference evidence="2 3" key="1">
    <citation type="submission" date="2020-08" db="EMBL/GenBank/DDBJ databases">
        <title>Genomic Encyclopedia of Type Strains, Phase IV (KMG-IV): sequencing the most valuable type-strain genomes for metagenomic binning, comparative biology and taxonomic classification.</title>
        <authorList>
            <person name="Goeker M."/>
        </authorList>
    </citation>
    <scope>NUCLEOTIDE SEQUENCE [LARGE SCALE GENOMIC DNA]</scope>
    <source>
        <strain evidence="2 3">DSM 16268</strain>
    </source>
</reference>
<accession>A0A7W9CVM2</accession>
<evidence type="ECO:0000313" key="3">
    <source>
        <dbReference type="Proteomes" id="UP000523821"/>
    </source>
</evidence>
<sequence length="115" mass="11907">MRTRHPLALVALAAGFGLWLAAFILLYGSLSVGCRLGWHRIELAGGLTLQRAQLVALFAVAVAASGGLAVALRPVRPADEPAEGFLRPVAFRAAVAATAATVVTFAAVLVLTTCR</sequence>
<name>A0A7W9CVM2_9HYPH</name>
<gene>
    <name evidence="2" type="ORF">GGQ63_001413</name>
</gene>
<dbReference type="PROSITE" id="PS51257">
    <property type="entry name" value="PROKAR_LIPOPROTEIN"/>
    <property type="match status" value="1"/>
</dbReference>
<evidence type="ECO:0000256" key="1">
    <source>
        <dbReference type="SAM" id="Phobius"/>
    </source>
</evidence>
<keyword evidence="1" id="KW-0472">Membrane</keyword>
<organism evidence="2 3">
    <name type="scientific">Prosthecomicrobium pneumaticum</name>
    <dbReference type="NCBI Taxonomy" id="81895"/>
    <lineage>
        <taxon>Bacteria</taxon>
        <taxon>Pseudomonadati</taxon>
        <taxon>Pseudomonadota</taxon>
        <taxon>Alphaproteobacteria</taxon>
        <taxon>Hyphomicrobiales</taxon>
        <taxon>Kaistiaceae</taxon>
        <taxon>Prosthecomicrobium</taxon>
    </lineage>
</organism>
<dbReference type="RefSeq" id="WP_183853941.1">
    <property type="nucleotide sequence ID" value="NZ_JACHOO010000002.1"/>
</dbReference>
<feature type="transmembrane region" description="Helical" evidence="1">
    <location>
        <begin position="55"/>
        <end position="72"/>
    </location>
</feature>
<protein>
    <submittedName>
        <fullName evidence="2">Uncharacterized protein</fullName>
    </submittedName>
</protein>
<keyword evidence="1" id="KW-1133">Transmembrane helix</keyword>
<keyword evidence="1" id="KW-0812">Transmembrane</keyword>